<evidence type="ECO:0000256" key="5">
    <source>
        <dbReference type="ARBA" id="ARBA00022729"/>
    </source>
</evidence>
<evidence type="ECO:0000256" key="7">
    <source>
        <dbReference type="RuleBase" id="RU365009"/>
    </source>
</evidence>
<dbReference type="Pfam" id="PF01185">
    <property type="entry name" value="Hydrophobin"/>
    <property type="match status" value="1"/>
</dbReference>
<sequence length="112" mass="10948">MKFSTAFVLALPAIAAATAVPRQSGNCNTGALTCCNQVQQASLSANSTTVNQLAGLLGLVLGPITGLVGLGCSPINVLGVGGNSCSAQPVCCTGNTFGGLIGLGCNPINLNL</sequence>
<organism evidence="8 9">
    <name type="scientific">Leucocoprinus birnbaumii</name>
    <dbReference type="NCBI Taxonomy" id="56174"/>
    <lineage>
        <taxon>Eukaryota</taxon>
        <taxon>Fungi</taxon>
        <taxon>Dikarya</taxon>
        <taxon>Basidiomycota</taxon>
        <taxon>Agaricomycotina</taxon>
        <taxon>Agaricomycetes</taxon>
        <taxon>Agaricomycetidae</taxon>
        <taxon>Agaricales</taxon>
        <taxon>Agaricineae</taxon>
        <taxon>Agaricaceae</taxon>
        <taxon>Leucocoprinus</taxon>
    </lineage>
</organism>
<evidence type="ECO:0000256" key="1">
    <source>
        <dbReference type="ARBA" id="ARBA00004191"/>
    </source>
</evidence>
<dbReference type="SMART" id="SM00075">
    <property type="entry name" value="HYDRO"/>
    <property type="match status" value="1"/>
</dbReference>
<dbReference type="InterPro" id="IPR019778">
    <property type="entry name" value="Class_I_Hydrophobin_CS"/>
</dbReference>
<accession>A0AAD5VGQ7</accession>
<keyword evidence="4 7" id="KW-0964">Secreted</keyword>
<comment type="caution">
    <text evidence="8">The sequence shown here is derived from an EMBL/GenBank/DDBJ whole genome shotgun (WGS) entry which is preliminary data.</text>
</comment>
<evidence type="ECO:0000313" key="9">
    <source>
        <dbReference type="Proteomes" id="UP001213000"/>
    </source>
</evidence>
<dbReference type="Proteomes" id="UP001213000">
    <property type="component" value="Unassembled WGS sequence"/>
</dbReference>
<keyword evidence="3 7" id="KW-0134">Cell wall</keyword>
<feature type="signal peptide" evidence="7">
    <location>
        <begin position="1"/>
        <end position="19"/>
    </location>
</feature>
<keyword evidence="5 7" id="KW-0732">Signal</keyword>
<evidence type="ECO:0000256" key="6">
    <source>
        <dbReference type="ARBA" id="ARBA00023157"/>
    </source>
</evidence>
<comment type="similarity">
    <text evidence="2 7">Belongs to the fungal hydrophobin family.</text>
</comment>
<dbReference type="EMBL" id="JANIEX010001451">
    <property type="protein sequence ID" value="KAJ3557786.1"/>
    <property type="molecule type" value="Genomic_DNA"/>
</dbReference>
<name>A0AAD5VGQ7_9AGAR</name>
<evidence type="ECO:0000256" key="2">
    <source>
        <dbReference type="ARBA" id="ARBA00010446"/>
    </source>
</evidence>
<proteinExistence type="inferred from homology"/>
<dbReference type="GO" id="GO:0005199">
    <property type="term" value="F:structural constituent of cell wall"/>
    <property type="evidence" value="ECO:0007669"/>
    <property type="project" value="InterPro"/>
</dbReference>
<dbReference type="InterPro" id="IPR001338">
    <property type="entry name" value="Class_I_Hydrophobin"/>
</dbReference>
<dbReference type="PROSITE" id="PS00956">
    <property type="entry name" value="HYDROPHOBIN"/>
    <property type="match status" value="1"/>
</dbReference>
<protein>
    <recommendedName>
        <fullName evidence="7">Hydrophobin</fullName>
    </recommendedName>
</protein>
<dbReference type="GO" id="GO:0009277">
    <property type="term" value="C:fungal-type cell wall"/>
    <property type="evidence" value="ECO:0007669"/>
    <property type="project" value="InterPro"/>
</dbReference>
<keyword evidence="9" id="KW-1185">Reference proteome</keyword>
<evidence type="ECO:0000313" key="8">
    <source>
        <dbReference type="EMBL" id="KAJ3557786.1"/>
    </source>
</evidence>
<comment type="subcellular location">
    <subcellularLocation>
        <location evidence="1 7">Secreted</location>
        <location evidence="1 7">Cell wall</location>
    </subcellularLocation>
</comment>
<keyword evidence="6 7" id="KW-1015">Disulfide bond</keyword>
<dbReference type="AlphaFoldDB" id="A0AAD5VGQ7"/>
<evidence type="ECO:0000256" key="4">
    <source>
        <dbReference type="ARBA" id="ARBA00022525"/>
    </source>
</evidence>
<gene>
    <name evidence="8" type="ORF">NP233_g11655</name>
</gene>
<reference evidence="8" key="1">
    <citation type="submission" date="2022-07" db="EMBL/GenBank/DDBJ databases">
        <title>Genome Sequence of Leucocoprinus birnbaumii.</title>
        <authorList>
            <person name="Buettner E."/>
        </authorList>
    </citation>
    <scope>NUCLEOTIDE SEQUENCE</scope>
    <source>
        <strain evidence="8">VT141</strain>
    </source>
</reference>
<dbReference type="CDD" id="cd23507">
    <property type="entry name" value="hydrophobin_I"/>
    <property type="match status" value="1"/>
</dbReference>
<feature type="chain" id="PRO_5041771168" description="Hydrophobin" evidence="7">
    <location>
        <begin position="20"/>
        <end position="112"/>
    </location>
</feature>
<evidence type="ECO:0000256" key="3">
    <source>
        <dbReference type="ARBA" id="ARBA00022512"/>
    </source>
</evidence>